<dbReference type="Proteomes" id="UP001154061">
    <property type="component" value="Unassembled WGS sequence"/>
</dbReference>
<evidence type="ECO:0000256" key="2">
    <source>
        <dbReference type="ARBA" id="ARBA00022723"/>
    </source>
</evidence>
<evidence type="ECO:0000256" key="5">
    <source>
        <dbReference type="SAM" id="MobiDB-lite"/>
    </source>
</evidence>
<feature type="binding site" evidence="4">
    <location>
        <position position="97"/>
    </location>
    <ligand>
        <name>Zn(2+)</name>
        <dbReference type="ChEBI" id="CHEBI:29105"/>
    </ligand>
</feature>
<dbReference type="AlphaFoldDB" id="A0A9Q4L3F2"/>
<dbReference type="SMART" id="SM00947">
    <property type="entry name" value="Pro_CA"/>
    <property type="match status" value="1"/>
</dbReference>
<sequence length="201" mass="22363">MSEDHSDHDHHHERVDESVDDRETWARRRREGVPTNENLLVVACMDERIPVEDALGIELGDAQVFRNAGGKVTDDVVRSAALTTNFFDTDEIIVINHTDCGMMSAPDDAVRDGLEAQTGGLEDADLDPSLPELTIGDADVMDWVKMTDDIDEACAAQVEYLRESSFIPDDVTVTGYVYEVESGELRRPGDRVGEEISERRV</sequence>
<dbReference type="Pfam" id="PF00484">
    <property type="entry name" value="Pro_CA"/>
    <property type="match status" value="1"/>
</dbReference>
<evidence type="ECO:0000313" key="7">
    <source>
        <dbReference type="Proteomes" id="UP001154061"/>
    </source>
</evidence>
<comment type="similarity">
    <text evidence="1">Belongs to the beta-class carbonic anhydrase family.</text>
</comment>
<keyword evidence="7" id="KW-1185">Reference proteome</keyword>
<dbReference type="InterPro" id="IPR001765">
    <property type="entry name" value="Carbonic_anhydrase"/>
</dbReference>
<keyword evidence="3 4" id="KW-0862">Zinc</keyword>
<dbReference type="RefSeq" id="WP_277521275.1">
    <property type="nucleotide sequence ID" value="NZ_JAMQOT010000002.1"/>
</dbReference>
<dbReference type="InterPro" id="IPR036874">
    <property type="entry name" value="Carbonic_anhydrase_sf"/>
</dbReference>
<name>A0A9Q4L3F2_9EURY</name>
<dbReference type="EMBL" id="JAMQOT010000002">
    <property type="protein sequence ID" value="MDF9745797.1"/>
    <property type="molecule type" value="Genomic_DNA"/>
</dbReference>
<comment type="cofactor">
    <cofactor evidence="4">
        <name>Zn(2+)</name>
        <dbReference type="ChEBI" id="CHEBI:29105"/>
    </cofactor>
    <text evidence="4">Binds 1 zinc ion per subunit.</text>
</comment>
<organism evidence="6 7">
    <name type="scientific">Natrinema salsiterrestre</name>
    <dbReference type="NCBI Taxonomy" id="2950540"/>
    <lineage>
        <taxon>Archaea</taxon>
        <taxon>Methanobacteriati</taxon>
        <taxon>Methanobacteriota</taxon>
        <taxon>Stenosarchaea group</taxon>
        <taxon>Halobacteria</taxon>
        <taxon>Halobacteriales</taxon>
        <taxon>Natrialbaceae</taxon>
        <taxon>Natrinema</taxon>
    </lineage>
</organism>
<dbReference type="Gene3D" id="3.40.1050.10">
    <property type="entry name" value="Carbonic anhydrase"/>
    <property type="match status" value="1"/>
</dbReference>
<evidence type="ECO:0000313" key="6">
    <source>
        <dbReference type="EMBL" id="MDF9745797.1"/>
    </source>
</evidence>
<reference evidence="6" key="1">
    <citation type="submission" date="2022-06" db="EMBL/GenBank/DDBJ databases">
        <title>Natrinema sp. a new haloarchaeum isolate from saline soil.</title>
        <authorList>
            <person name="Strakova D."/>
            <person name="Galisteo C."/>
            <person name="Sanchez-Porro C."/>
            <person name="Ventosa A."/>
        </authorList>
    </citation>
    <scope>NUCLEOTIDE SEQUENCE</scope>
    <source>
        <strain evidence="6">S1CR25-10</strain>
    </source>
</reference>
<proteinExistence type="inferred from homology"/>
<evidence type="ECO:0000256" key="3">
    <source>
        <dbReference type="ARBA" id="ARBA00022833"/>
    </source>
</evidence>
<protein>
    <submittedName>
        <fullName evidence="6">Carbonic anhydrase</fullName>
    </submittedName>
</protein>
<feature type="binding site" evidence="4">
    <location>
        <position position="100"/>
    </location>
    <ligand>
        <name>Zn(2+)</name>
        <dbReference type="ChEBI" id="CHEBI:29105"/>
    </ligand>
</feature>
<feature type="region of interest" description="Disordered" evidence="5">
    <location>
        <begin position="1"/>
        <end position="22"/>
    </location>
</feature>
<dbReference type="GO" id="GO:0008270">
    <property type="term" value="F:zinc ion binding"/>
    <property type="evidence" value="ECO:0007669"/>
    <property type="project" value="InterPro"/>
</dbReference>
<dbReference type="SUPFAM" id="SSF53056">
    <property type="entry name" value="beta-carbonic anhydrase, cab"/>
    <property type="match status" value="1"/>
</dbReference>
<keyword evidence="2 4" id="KW-0479">Metal-binding</keyword>
<feature type="binding site" evidence="4">
    <location>
        <position position="44"/>
    </location>
    <ligand>
        <name>Zn(2+)</name>
        <dbReference type="ChEBI" id="CHEBI:29105"/>
    </ligand>
</feature>
<dbReference type="PANTHER" id="PTHR43175:SF3">
    <property type="entry name" value="CARBON DISULFIDE HYDROLASE"/>
    <property type="match status" value="1"/>
</dbReference>
<evidence type="ECO:0000256" key="4">
    <source>
        <dbReference type="PIRSR" id="PIRSR601765-2"/>
    </source>
</evidence>
<gene>
    <name evidence="6" type="ORF">NDI89_09370</name>
</gene>
<comment type="caution">
    <text evidence="6">The sequence shown here is derived from an EMBL/GenBank/DDBJ whole genome shotgun (WGS) entry which is preliminary data.</text>
</comment>
<dbReference type="PANTHER" id="PTHR43175">
    <property type="entry name" value="CARBONIC ANHYDRASE"/>
    <property type="match status" value="1"/>
</dbReference>
<dbReference type="CDD" id="cd03379">
    <property type="entry name" value="beta_CA_cladeD"/>
    <property type="match status" value="1"/>
</dbReference>
<evidence type="ECO:0000256" key="1">
    <source>
        <dbReference type="ARBA" id="ARBA00006217"/>
    </source>
</evidence>
<dbReference type="GO" id="GO:0004089">
    <property type="term" value="F:carbonate dehydratase activity"/>
    <property type="evidence" value="ECO:0007669"/>
    <property type="project" value="InterPro"/>
</dbReference>
<accession>A0A9Q4L3F2</accession>